<dbReference type="SMART" id="SM00028">
    <property type="entry name" value="TPR"/>
    <property type="match status" value="7"/>
</dbReference>
<reference evidence="20 21" key="1">
    <citation type="journal article" date="2007" name="Nature">
        <title>Evolution of genes and genomes on the Drosophila phylogeny.</title>
        <authorList>
            <consortium name="Drosophila 12 Genomes Consortium"/>
            <person name="Clark A.G."/>
            <person name="Eisen M.B."/>
            <person name="Smith D.R."/>
            <person name="Bergman C.M."/>
            <person name="Oliver B."/>
            <person name="Markow T.A."/>
            <person name="Kaufman T.C."/>
            <person name="Kellis M."/>
            <person name="Gelbart W."/>
            <person name="Iyer V.N."/>
            <person name="Pollard D.A."/>
            <person name="Sackton T.B."/>
            <person name="Larracuente A.M."/>
            <person name="Singh N.D."/>
            <person name="Abad J.P."/>
            <person name="Abt D.N."/>
            <person name="Adryan B."/>
            <person name="Aguade M."/>
            <person name="Akashi H."/>
            <person name="Anderson W.W."/>
            <person name="Aquadro C.F."/>
            <person name="Ardell D.H."/>
            <person name="Arguello R."/>
            <person name="Artieri C.G."/>
            <person name="Barbash D.A."/>
            <person name="Barker D."/>
            <person name="Barsanti P."/>
            <person name="Batterham P."/>
            <person name="Batzoglou S."/>
            <person name="Begun D."/>
            <person name="Bhutkar A."/>
            <person name="Blanco E."/>
            <person name="Bosak S.A."/>
            <person name="Bradley R.K."/>
            <person name="Brand A.D."/>
            <person name="Brent M.R."/>
            <person name="Brooks A.N."/>
            <person name="Brown R.H."/>
            <person name="Butlin R.K."/>
            <person name="Caggese C."/>
            <person name="Calvi B.R."/>
            <person name="Bernardo de Carvalho A."/>
            <person name="Caspi A."/>
            <person name="Castrezana S."/>
            <person name="Celniker S.E."/>
            <person name="Chang J.L."/>
            <person name="Chapple C."/>
            <person name="Chatterji S."/>
            <person name="Chinwalla A."/>
            <person name="Civetta A."/>
            <person name="Clifton S.W."/>
            <person name="Comeron J.M."/>
            <person name="Costello J.C."/>
            <person name="Coyne J.A."/>
            <person name="Daub J."/>
            <person name="David R.G."/>
            <person name="Delcher A.L."/>
            <person name="Delehaunty K."/>
            <person name="Do C.B."/>
            <person name="Ebling H."/>
            <person name="Edwards K."/>
            <person name="Eickbush T."/>
            <person name="Evans J.D."/>
            <person name="Filipski A."/>
            <person name="Findeiss S."/>
            <person name="Freyhult E."/>
            <person name="Fulton L."/>
            <person name="Fulton R."/>
            <person name="Garcia A.C."/>
            <person name="Gardiner A."/>
            <person name="Garfield D.A."/>
            <person name="Garvin B.E."/>
            <person name="Gibson G."/>
            <person name="Gilbert D."/>
            <person name="Gnerre S."/>
            <person name="Godfrey J."/>
            <person name="Good R."/>
            <person name="Gotea V."/>
            <person name="Gravely B."/>
            <person name="Greenberg A.J."/>
            <person name="Griffiths-Jones S."/>
            <person name="Gross S."/>
            <person name="Guigo R."/>
            <person name="Gustafson E.A."/>
            <person name="Haerty W."/>
            <person name="Hahn M.W."/>
            <person name="Halligan D.L."/>
            <person name="Halpern A.L."/>
            <person name="Halter G.M."/>
            <person name="Han M.V."/>
            <person name="Heger A."/>
            <person name="Hillier L."/>
            <person name="Hinrichs A.S."/>
            <person name="Holmes I."/>
            <person name="Hoskins R.A."/>
            <person name="Hubisz M.J."/>
            <person name="Hultmark D."/>
            <person name="Huntley M.A."/>
            <person name="Jaffe D.B."/>
            <person name="Jagadeeshan S."/>
            <person name="Jeck W.R."/>
            <person name="Johnson J."/>
            <person name="Jones C.D."/>
            <person name="Jordan W.C."/>
            <person name="Karpen G.H."/>
            <person name="Kataoka E."/>
            <person name="Keightley P.D."/>
            <person name="Kheradpour P."/>
            <person name="Kirkness E.F."/>
            <person name="Koerich L.B."/>
            <person name="Kristiansen K."/>
            <person name="Kudrna D."/>
            <person name="Kulathinal R.J."/>
            <person name="Kumar S."/>
            <person name="Kwok R."/>
            <person name="Lander E."/>
            <person name="Langley C.H."/>
            <person name="Lapoint R."/>
            <person name="Lazzaro B.P."/>
            <person name="Lee S.J."/>
            <person name="Levesque L."/>
            <person name="Li R."/>
            <person name="Lin C.F."/>
            <person name="Lin M.F."/>
            <person name="Lindblad-Toh K."/>
            <person name="Llopart A."/>
            <person name="Long M."/>
            <person name="Low L."/>
            <person name="Lozovsky E."/>
            <person name="Lu J."/>
            <person name="Luo M."/>
            <person name="Machado C.A."/>
            <person name="Makalowski W."/>
            <person name="Marzo M."/>
            <person name="Matsuda M."/>
            <person name="Matzkin L."/>
            <person name="McAllister B."/>
            <person name="McBride C.S."/>
            <person name="McKernan B."/>
            <person name="McKernan K."/>
            <person name="Mendez-Lago M."/>
            <person name="Minx P."/>
            <person name="Mollenhauer M.U."/>
            <person name="Montooth K."/>
            <person name="Mount S.M."/>
            <person name="Mu X."/>
            <person name="Myers E."/>
            <person name="Negre B."/>
            <person name="Newfeld S."/>
            <person name="Nielsen R."/>
            <person name="Noor M.A."/>
            <person name="O'Grady P."/>
            <person name="Pachter L."/>
            <person name="Papaceit M."/>
            <person name="Parisi M.J."/>
            <person name="Parisi M."/>
            <person name="Parts L."/>
            <person name="Pedersen J.S."/>
            <person name="Pesole G."/>
            <person name="Phillippy A.M."/>
            <person name="Ponting C.P."/>
            <person name="Pop M."/>
            <person name="Porcelli D."/>
            <person name="Powell J.R."/>
            <person name="Prohaska S."/>
            <person name="Pruitt K."/>
            <person name="Puig M."/>
            <person name="Quesneville H."/>
            <person name="Ram K.R."/>
            <person name="Rand D."/>
            <person name="Rasmussen M.D."/>
            <person name="Reed L.K."/>
            <person name="Reenan R."/>
            <person name="Reily A."/>
            <person name="Remington K.A."/>
            <person name="Rieger T.T."/>
            <person name="Ritchie M.G."/>
            <person name="Robin C."/>
            <person name="Rogers Y.H."/>
            <person name="Rohde C."/>
            <person name="Rozas J."/>
            <person name="Rubenfield M.J."/>
            <person name="Ruiz A."/>
            <person name="Russo S."/>
            <person name="Salzberg S.L."/>
            <person name="Sanchez-Gracia A."/>
            <person name="Saranga D.J."/>
            <person name="Sato H."/>
            <person name="Schaeffer S.W."/>
            <person name="Schatz M.C."/>
            <person name="Schlenke T."/>
            <person name="Schwartz R."/>
            <person name="Segarra C."/>
            <person name="Singh R.S."/>
            <person name="Sirot L."/>
            <person name="Sirota M."/>
            <person name="Sisneros N.B."/>
            <person name="Smith C.D."/>
            <person name="Smith T.F."/>
            <person name="Spieth J."/>
            <person name="Stage D.E."/>
            <person name="Stark A."/>
            <person name="Stephan W."/>
            <person name="Strausberg R.L."/>
            <person name="Strempel S."/>
            <person name="Sturgill D."/>
            <person name="Sutton G."/>
            <person name="Sutton G.G."/>
            <person name="Tao W."/>
            <person name="Teichmann S."/>
            <person name="Tobari Y.N."/>
            <person name="Tomimura Y."/>
            <person name="Tsolas J.M."/>
            <person name="Valente V.L."/>
            <person name="Venter E."/>
            <person name="Venter J.C."/>
            <person name="Vicario S."/>
            <person name="Vieira F.G."/>
            <person name="Vilella A.J."/>
            <person name="Villasante A."/>
            <person name="Walenz B."/>
            <person name="Wang J."/>
            <person name="Wasserman M."/>
            <person name="Watts T."/>
            <person name="Wilson D."/>
            <person name="Wilson R.K."/>
            <person name="Wing R.A."/>
            <person name="Wolfner M.F."/>
            <person name="Wong A."/>
            <person name="Wong G.K."/>
            <person name="Wu C.I."/>
            <person name="Wu G."/>
            <person name="Yamamoto D."/>
            <person name="Yang H.P."/>
            <person name="Yang S.P."/>
            <person name="Yorke J.A."/>
            <person name="Yoshida K."/>
            <person name="Zdobnov E."/>
            <person name="Zhang P."/>
            <person name="Zhang Y."/>
            <person name="Zimin A.V."/>
            <person name="Baldwin J."/>
            <person name="Abdouelleil A."/>
            <person name="Abdulkadir J."/>
            <person name="Abebe A."/>
            <person name="Abera B."/>
            <person name="Abreu J."/>
            <person name="Acer S.C."/>
            <person name="Aftuck L."/>
            <person name="Alexander A."/>
            <person name="An P."/>
            <person name="Anderson E."/>
            <person name="Anderson S."/>
            <person name="Arachi H."/>
            <person name="Azer M."/>
            <person name="Bachantsang P."/>
            <person name="Barry A."/>
            <person name="Bayul T."/>
            <person name="Berlin A."/>
            <person name="Bessette D."/>
            <person name="Bloom T."/>
            <person name="Blye J."/>
            <person name="Boguslavskiy L."/>
            <person name="Bonnet C."/>
            <person name="Boukhgalter B."/>
            <person name="Bourzgui I."/>
            <person name="Brown A."/>
            <person name="Cahill P."/>
            <person name="Channer S."/>
            <person name="Cheshatsang Y."/>
            <person name="Chuda L."/>
            <person name="Citroen M."/>
            <person name="Collymore A."/>
            <person name="Cooke P."/>
            <person name="Costello M."/>
            <person name="D'Aco K."/>
            <person name="Daza R."/>
            <person name="De Haan G."/>
            <person name="DeGray S."/>
            <person name="DeMaso C."/>
            <person name="Dhargay N."/>
            <person name="Dooley K."/>
            <person name="Dooley E."/>
            <person name="Doricent M."/>
            <person name="Dorje P."/>
            <person name="Dorjee K."/>
            <person name="Dupes A."/>
            <person name="Elong R."/>
            <person name="Falk J."/>
            <person name="Farina A."/>
            <person name="Faro S."/>
            <person name="Ferguson D."/>
            <person name="Fisher S."/>
            <person name="Foley C.D."/>
            <person name="Franke A."/>
            <person name="Friedrich D."/>
            <person name="Gadbois L."/>
            <person name="Gearin G."/>
            <person name="Gearin C.R."/>
            <person name="Giannoukos G."/>
            <person name="Goode T."/>
            <person name="Graham J."/>
            <person name="Grandbois E."/>
            <person name="Grewal S."/>
            <person name="Gyaltsen K."/>
            <person name="Hafez N."/>
            <person name="Hagos B."/>
            <person name="Hall J."/>
            <person name="Henson C."/>
            <person name="Hollinger A."/>
            <person name="Honan T."/>
            <person name="Huard M.D."/>
            <person name="Hughes L."/>
            <person name="Hurhula B."/>
            <person name="Husby M.E."/>
            <person name="Kamat A."/>
            <person name="Kanga B."/>
            <person name="Kashin S."/>
            <person name="Khazanovich D."/>
            <person name="Kisner P."/>
            <person name="Lance K."/>
            <person name="Lara M."/>
            <person name="Lee W."/>
            <person name="Lennon N."/>
            <person name="Letendre F."/>
            <person name="LeVine R."/>
            <person name="Lipovsky A."/>
            <person name="Liu X."/>
            <person name="Liu J."/>
            <person name="Liu S."/>
            <person name="Lokyitsang T."/>
            <person name="Lokyitsang Y."/>
            <person name="Lubonja R."/>
            <person name="Lui A."/>
            <person name="MacDonald P."/>
            <person name="Magnisalis V."/>
            <person name="Maru K."/>
            <person name="Matthews C."/>
            <person name="McCusker W."/>
            <person name="McDonough S."/>
            <person name="Mehta T."/>
            <person name="Meldrim J."/>
            <person name="Meneus L."/>
            <person name="Mihai O."/>
            <person name="Mihalev A."/>
            <person name="Mihova T."/>
            <person name="Mittelman R."/>
            <person name="Mlenga V."/>
            <person name="Montmayeur A."/>
            <person name="Mulrain L."/>
            <person name="Navidi A."/>
            <person name="Naylor J."/>
            <person name="Negash T."/>
            <person name="Nguyen T."/>
            <person name="Nguyen N."/>
            <person name="Nicol R."/>
            <person name="Norbu C."/>
            <person name="Norbu N."/>
            <person name="Novod N."/>
            <person name="O'Neill B."/>
            <person name="Osman S."/>
            <person name="Markiewicz E."/>
            <person name="Oyono O.L."/>
            <person name="Patti C."/>
            <person name="Phunkhang P."/>
            <person name="Pierre F."/>
            <person name="Priest M."/>
            <person name="Raghuraman S."/>
            <person name="Rege F."/>
            <person name="Reyes R."/>
            <person name="Rise C."/>
            <person name="Rogov P."/>
            <person name="Ross K."/>
            <person name="Ryan E."/>
            <person name="Settipalli S."/>
            <person name="Shea T."/>
            <person name="Sherpa N."/>
            <person name="Shi L."/>
            <person name="Shih D."/>
            <person name="Sparrow T."/>
            <person name="Spaulding J."/>
            <person name="Stalker J."/>
            <person name="Stange-Thomann N."/>
            <person name="Stavropoulos S."/>
            <person name="Stone C."/>
            <person name="Strader C."/>
            <person name="Tesfaye S."/>
            <person name="Thomson T."/>
            <person name="Thoulutsang Y."/>
            <person name="Thoulutsang D."/>
            <person name="Topham K."/>
            <person name="Topping I."/>
            <person name="Tsamla T."/>
            <person name="Vassiliev H."/>
            <person name="Vo A."/>
            <person name="Wangchuk T."/>
            <person name="Wangdi T."/>
            <person name="Weiand M."/>
            <person name="Wilkinson J."/>
            <person name="Wilson A."/>
            <person name="Yadav S."/>
            <person name="Young G."/>
            <person name="Yu Q."/>
            <person name="Zembek L."/>
            <person name="Zhong D."/>
            <person name="Zimmer A."/>
            <person name="Zwirko Z."/>
            <person name="Jaffe D.B."/>
            <person name="Alvarez P."/>
            <person name="Brockman W."/>
            <person name="Butler J."/>
            <person name="Chin C."/>
            <person name="Gnerre S."/>
            <person name="Grabherr M."/>
            <person name="Kleber M."/>
            <person name="Mauceli E."/>
            <person name="MacCallum I."/>
        </authorList>
    </citation>
    <scope>NUCLEOTIDE SEQUENCE [LARGE SCALE GENOMIC DNA]</scope>
    <source>
        <strain evidence="21">Tucson 15081-1352.22</strain>
    </source>
</reference>
<dbReference type="Pfam" id="PF13432">
    <property type="entry name" value="TPR_16"/>
    <property type="match status" value="2"/>
</dbReference>
<feature type="domain" description="DUF1736" evidence="18">
    <location>
        <begin position="268"/>
        <end position="338"/>
    </location>
</feature>
<dbReference type="Proteomes" id="UP000009192">
    <property type="component" value="Unassembled WGS sequence"/>
</dbReference>
<feature type="transmembrane region" description="Helical" evidence="17">
    <location>
        <begin position="197"/>
        <end position="223"/>
    </location>
</feature>
<dbReference type="SMR" id="A0A0Q9XEI0"/>
<keyword evidence="11" id="KW-0256">Endoplasmic reticulum</keyword>
<proteinExistence type="inferred from homology"/>
<keyword evidence="9" id="KW-0677">Repeat</keyword>
<feature type="transmembrane region" description="Helical" evidence="17">
    <location>
        <begin position="243"/>
        <end position="261"/>
    </location>
</feature>
<keyword evidence="7" id="KW-0808">Transferase</keyword>
<gene>
    <name evidence="20" type="primary">Dmoj\GI17875</name>
    <name evidence="20" type="ORF">Dmoj_GI17875</name>
</gene>
<evidence type="ECO:0000256" key="6">
    <source>
        <dbReference type="ARBA" id="ARBA00012839"/>
    </source>
</evidence>
<dbReference type="InterPro" id="IPR011990">
    <property type="entry name" value="TPR-like_helical_dom_sf"/>
</dbReference>
<evidence type="ECO:0000256" key="14">
    <source>
        <dbReference type="ARBA" id="ARBA00045085"/>
    </source>
</evidence>
<dbReference type="EMBL" id="CH933807">
    <property type="protein sequence ID" value="KRG03428.1"/>
    <property type="molecule type" value="Genomic_DNA"/>
</dbReference>
<feature type="repeat" description="TPR" evidence="16">
    <location>
        <begin position="825"/>
        <end position="858"/>
    </location>
</feature>
<dbReference type="Pfam" id="PF13231">
    <property type="entry name" value="PMT_2"/>
    <property type="match status" value="1"/>
</dbReference>
<dbReference type="InterPro" id="IPR019734">
    <property type="entry name" value="TPR_rpt"/>
</dbReference>
<dbReference type="SUPFAM" id="SSF48452">
    <property type="entry name" value="TPR-like"/>
    <property type="match status" value="2"/>
</dbReference>
<dbReference type="PROSITE" id="PS50293">
    <property type="entry name" value="TPR_REGION"/>
    <property type="match status" value="2"/>
</dbReference>
<dbReference type="OrthoDB" id="1658288at2759"/>
<dbReference type="PANTHER" id="PTHR44216:SF3">
    <property type="entry name" value="PROTEIN O-MANNOSYL-TRANSFERASE TMTC2"/>
    <property type="match status" value="1"/>
</dbReference>
<evidence type="ECO:0000256" key="13">
    <source>
        <dbReference type="ARBA" id="ARBA00023136"/>
    </source>
</evidence>
<dbReference type="PROSITE" id="PS50005">
    <property type="entry name" value="TPR"/>
    <property type="match status" value="3"/>
</dbReference>
<dbReference type="InParanoid" id="A0A0Q9XEI0"/>
<feature type="transmembrane region" description="Helical" evidence="17">
    <location>
        <begin position="464"/>
        <end position="484"/>
    </location>
</feature>
<dbReference type="PANTHER" id="PTHR44216">
    <property type="entry name" value="PROTEIN O-MANNOSYL-TRANSFERASE TMTC2"/>
    <property type="match status" value="1"/>
</dbReference>
<evidence type="ECO:0000256" key="9">
    <source>
        <dbReference type="ARBA" id="ARBA00022737"/>
    </source>
</evidence>
<evidence type="ECO:0000313" key="21">
    <source>
        <dbReference type="Proteomes" id="UP000009192"/>
    </source>
</evidence>
<accession>A0A0Q9XEI0</accession>
<evidence type="ECO:0000256" key="8">
    <source>
        <dbReference type="ARBA" id="ARBA00022692"/>
    </source>
</evidence>
<dbReference type="UniPathway" id="UPA00378"/>
<dbReference type="GO" id="GO:0005789">
    <property type="term" value="C:endoplasmic reticulum membrane"/>
    <property type="evidence" value="ECO:0007669"/>
    <property type="project" value="TreeGrafter"/>
</dbReference>
<evidence type="ECO:0000256" key="11">
    <source>
        <dbReference type="ARBA" id="ARBA00022824"/>
    </source>
</evidence>
<organism evidence="20 21">
    <name type="scientific">Drosophila mojavensis</name>
    <name type="common">Fruit fly</name>
    <dbReference type="NCBI Taxonomy" id="7230"/>
    <lineage>
        <taxon>Eukaryota</taxon>
        <taxon>Metazoa</taxon>
        <taxon>Ecdysozoa</taxon>
        <taxon>Arthropoda</taxon>
        <taxon>Hexapoda</taxon>
        <taxon>Insecta</taxon>
        <taxon>Pterygota</taxon>
        <taxon>Neoptera</taxon>
        <taxon>Endopterygota</taxon>
        <taxon>Diptera</taxon>
        <taxon>Brachycera</taxon>
        <taxon>Muscomorpha</taxon>
        <taxon>Ephydroidea</taxon>
        <taxon>Drosophilidae</taxon>
        <taxon>Drosophila</taxon>
    </lineage>
</organism>
<name>A0A0Q9XEI0_DROMO</name>
<comment type="catalytic activity">
    <reaction evidence="14">
        <text>a di-trans,poly-cis-dolichyl beta-D-mannosyl phosphate + L-threonyl-[protein] = 3-O-(alpha-D-mannosyl)-L-threonyl-[protein] + a di-trans,poly-cis-dolichyl phosphate + H(+)</text>
        <dbReference type="Rhea" id="RHEA:53396"/>
        <dbReference type="Rhea" id="RHEA-COMP:11060"/>
        <dbReference type="Rhea" id="RHEA-COMP:13547"/>
        <dbReference type="Rhea" id="RHEA-COMP:19498"/>
        <dbReference type="Rhea" id="RHEA-COMP:19501"/>
        <dbReference type="ChEBI" id="CHEBI:15378"/>
        <dbReference type="ChEBI" id="CHEBI:30013"/>
        <dbReference type="ChEBI" id="CHEBI:57683"/>
        <dbReference type="ChEBI" id="CHEBI:58211"/>
        <dbReference type="ChEBI" id="CHEBI:137323"/>
        <dbReference type="EC" id="2.4.1.109"/>
    </reaction>
</comment>
<evidence type="ECO:0000256" key="5">
    <source>
        <dbReference type="ARBA" id="ARBA00007882"/>
    </source>
</evidence>
<evidence type="ECO:0000259" key="18">
    <source>
        <dbReference type="Pfam" id="PF08409"/>
    </source>
</evidence>
<dbReference type="InterPro" id="IPR052384">
    <property type="entry name" value="TMTC_O-mannosyltransferase"/>
</dbReference>
<comment type="similarity">
    <text evidence="5">Belongs to the TMTC family.</text>
</comment>
<evidence type="ECO:0000256" key="4">
    <source>
        <dbReference type="ARBA" id="ARBA00004922"/>
    </source>
</evidence>
<keyword evidence="10 16" id="KW-0802">TPR repeat</keyword>
<feature type="repeat" description="TPR" evidence="16">
    <location>
        <begin position="568"/>
        <end position="601"/>
    </location>
</feature>
<evidence type="ECO:0000313" key="20">
    <source>
        <dbReference type="EMBL" id="KRG03428.1"/>
    </source>
</evidence>
<protein>
    <recommendedName>
        <fullName evidence="6">dolichyl-phosphate-mannose--protein mannosyltransferase</fullName>
        <ecNumber evidence="6">2.4.1.109</ecNumber>
    </recommendedName>
</protein>
<evidence type="ECO:0000256" key="7">
    <source>
        <dbReference type="ARBA" id="ARBA00022679"/>
    </source>
</evidence>
<evidence type="ECO:0000259" key="19">
    <source>
        <dbReference type="Pfam" id="PF13231"/>
    </source>
</evidence>
<keyword evidence="21" id="KW-1185">Reference proteome</keyword>
<dbReference type="Pfam" id="PF08409">
    <property type="entry name" value="TMTC_DUF1736"/>
    <property type="match status" value="1"/>
</dbReference>
<evidence type="ECO:0000256" key="15">
    <source>
        <dbReference type="ARBA" id="ARBA00045102"/>
    </source>
</evidence>
<evidence type="ECO:0000256" key="12">
    <source>
        <dbReference type="ARBA" id="ARBA00022989"/>
    </source>
</evidence>
<feature type="transmembrane region" description="Helical" evidence="17">
    <location>
        <begin position="28"/>
        <end position="46"/>
    </location>
</feature>
<dbReference type="FunCoup" id="A0A0Q9XEI0">
    <property type="interactions" value="78"/>
</dbReference>
<dbReference type="Pfam" id="PF00515">
    <property type="entry name" value="TPR_1"/>
    <property type="match status" value="1"/>
</dbReference>
<evidence type="ECO:0000256" key="1">
    <source>
        <dbReference type="ARBA" id="ARBA00003582"/>
    </source>
</evidence>
<evidence type="ECO:0000256" key="3">
    <source>
        <dbReference type="ARBA" id="ARBA00004240"/>
    </source>
</evidence>
<keyword evidence="12 17" id="KW-1133">Transmembrane helix</keyword>
<comment type="pathway">
    <text evidence="4">Protein modification; protein glycosylation.</text>
</comment>
<sequence length="876" mass="96602">MTTNWMKPKSGQSCPNCSYSSQQLRMLALDYAGLVGCATLAFVLYLNTLNAGFVYDDRRAILGNADVTGTGPLAQLLQNDYWGTPLTDSGSHGSWRPLCVLGFRLNFVLGGGAAWPFHLINLLLHGLATVLVVHVARTLLPTRAAVYAAGSLFAAHPVHTEAVAGVVGRADLSATVCWLLAYLVYRRHMLHRDWRSLALTLLLAVAALLCKETAITLLLLCGLCDLLCLGQGVKHAGDDKHRLRSLTILSVALLCALYCRLSIVPRPSTAFAAADNPTAHEPSWCTRTLSYLYLPVANFQLLLWPQHLSFDWGMEAIPRIRTLWDARNVLSLAFYGILLAVTCKGIRWRCTANSSVDYAAVATSISLPLLQRLGGSSCQAWHGLVCACHHQLKQQQHQQQQQRSSLQHNASVSRSSCSASTATSAAATSASASVLVTCIAFMVLPFLPACNLFFHVGFVLAERLLYLPSVGYCLMLGLGFGRLWQRLHSSVHRLLLLCCLGLLLGSFSLRTIQRNGDWQNEEQLFRSAIAINPPKALGNLGSVLSSQGRYEEAKLALQSALAHRPTMADAHFNLGIVHQQQQNYTAALLCYRRAIQLRPQLAPAYVNLATTLLAWDQGRQEEAAAVLLAGARLPGHGVRDRSAHEAARHSAYLQLSALHRSQGRSQLAMEVLNEALDTLPLERRNQRAMLHQRLAALHVELEQWQEAERQQQLVLQLQPDEGVAYVSYGQALARNCSRYAEAELWFKRAVELSPLEPSTHHHYADFLEQQQRTQEALGYRLRAAALAPHNYALQSAVADALRLLNRLAEAELWYRRAVTLQPQAAHAHANLGAILQMRGQRQQAVDCYRRALQLQPGHATSRANLAKMNISIDANT</sequence>
<comment type="catalytic activity">
    <reaction evidence="15">
        <text>a di-trans,poly-cis-dolichyl beta-D-mannosyl phosphate + L-seryl-[protein] = 3-O-(alpha-D-mannosyl)-L-seryl-[protein] + a di-trans,poly-cis-dolichyl phosphate + H(+)</text>
        <dbReference type="Rhea" id="RHEA:17377"/>
        <dbReference type="Rhea" id="RHEA-COMP:9863"/>
        <dbReference type="Rhea" id="RHEA-COMP:13546"/>
        <dbReference type="Rhea" id="RHEA-COMP:19498"/>
        <dbReference type="Rhea" id="RHEA-COMP:19501"/>
        <dbReference type="ChEBI" id="CHEBI:15378"/>
        <dbReference type="ChEBI" id="CHEBI:29999"/>
        <dbReference type="ChEBI" id="CHEBI:57683"/>
        <dbReference type="ChEBI" id="CHEBI:58211"/>
        <dbReference type="ChEBI" id="CHEBI:137321"/>
        <dbReference type="EC" id="2.4.1.109"/>
    </reaction>
</comment>
<dbReference type="GO" id="GO:0004169">
    <property type="term" value="F:dolichyl-phosphate-mannose-protein mannosyltransferase activity"/>
    <property type="evidence" value="ECO:0007669"/>
    <property type="project" value="UniProtKB-EC"/>
</dbReference>
<dbReference type="EC" id="2.4.1.109" evidence="6"/>
<feature type="transmembrane region" description="Helical" evidence="17">
    <location>
        <begin position="491"/>
        <end position="509"/>
    </location>
</feature>
<evidence type="ECO:0000256" key="2">
    <source>
        <dbReference type="ARBA" id="ARBA00004141"/>
    </source>
</evidence>
<dbReference type="InterPro" id="IPR038731">
    <property type="entry name" value="RgtA/B/C-like"/>
</dbReference>
<feature type="transmembrane region" description="Helical" evidence="17">
    <location>
        <begin position="434"/>
        <end position="458"/>
    </location>
</feature>
<dbReference type="eggNOG" id="KOG1124">
    <property type="taxonomic scope" value="Eukaryota"/>
</dbReference>
<dbReference type="KEGG" id="dmo:Dmoj_GI17875"/>
<evidence type="ECO:0000256" key="17">
    <source>
        <dbReference type="SAM" id="Phobius"/>
    </source>
</evidence>
<feature type="repeat" description="TPR" evidence="16">
    <location>
        <begin position="534"/>
        <end position="567"/>
    </location>
</feature>
<evidence type="ECO:0000256" key="10">
    <source>
        <dbReference type="ARBA" id="ARBA00022803"/>
    </source>
</evidence>
<evidence type="ECO:0000256" key="16">
    <source>
        <dbReference type="PROSITE-ProRule" id="PRU00339"/>
    </source>
</evidence>
<dbReference type="InterPro" id="IPR013618">
    <property type="entry name" value="TMTC_DUF1736"/>
</dbReference>
<feature type="transmembrane region" description="Helical" evidence="17">
    <location>
        <begin position="113"/>
        <end position="133"/>
    </location>
</feature>
<dbReference type="AlphaFoldDB" id="A0A0Q9XEI0"/>
<comment type="subcellular location">
    <subcellularLocation>
        <location evidence="3">Endoplasmic reticulum</location>
    </subcellularLocation>
    <subcellularLocation>
        <location evidence="2">Membrane</location>
        <topology evidence="2">Multi-pass membrane protein</topology>
    </subcellularLocation>
</comment>
<keyword evidence="8 17" id="KW-0812">Transmembrane</keyword>
<feature type="domain" description="Glycosyltransferase RgtA/B/C/D-like" evidence="19">
    <location>
        <begin position="105"/>
        <end position="219"/>
    </location>
</feature>
<dbReference type="Gene3D" id="1.25.40.10">
    <property type="entry name" value="Tetratricopeptide repeat domain"/>
    <property type="match status" value="4"/>
</dbReference>
<comment type="function">
    <text evidence="1">Transfers mannosyl residues to the hydroxyl group of serine or threonine residues.</text>
</comment>
<keyword evidence="13 17" id="KW-0472">Membrane</keyword>